<evidence type="ECO:0000313" key="2">
    <source>
        <dbReference type="Proteomes" id="UP000265520"/>
    </source>
</evidence>
<sequence length="26" mass="3108">TLEDEAKLREEHTWTFTGVDKDEDEN</sequence>
<dbReference type="AlphaFoldDB" id="A0A392V4U6"/>
<accession>A0A392V4U6</accession>
<name>A0A392V4U6_9FABA</name>
<dbReference type="EMBL" id="LXQA011061566">
    <property type="protein sequence ID" value="MCI83207.1"/>
    <property type="molecule type" value="Genomic_DNA"/>
</dbReference>
<feature type="non-terminal residue" evidence="1">
    <location>
        <position position="1"/>
    </location>
</feature>
<proteinExistence type="predicted"/>
<protein>
    <submittedName>
        <fullName evidence="1">Uncharacterized protein</fullName>
    </submittedName>
</protein>
<dbReference type="Proteomes" id="UP000265520">
    <property type="component" value="Unassembled WGS sequence"/>
</dbReference>
<evidence type="ECO:0000313" key="1">
    <source>
        <dbReference type="EMBL" id="MCI83207.1"/>
    </source>
</evidence>
<reference evidence="1 2" key="1">
    <citation type="journal article" date="2018" name="Front. Plant Sci.">
        <title>Red Clover (Trifolium pratense) and Zigzag Clover (T. medium) - A Picture of Genomic Similarities and Differences.</title>
        <authorList>
            <person name="Dluhosova J."/>
            <person name="Istvanek J."/>
            <person name="Nedelnik J."/>
            <person name="Repkova J."/>
        </authorList>
    </citation>
    <scope>NUCLEOTIDE SEQUENCE [LARGE SCALE GENOMIC DNA]</scope>
    <source>
        <strain evidence="2">cv. 10/8</strain>
        <tissue evidence="1">Leaf</tissue>
    </source>
</reference>
<comment type="caution">
    <text evidence="1">The sequence shown here is derived from an EMBL/GenBank/DDBJ whole genome shotgun (WGS) entry which is preliminary data.</text>
</comment>
<keyword evidence="2" id="KW-1185">Reference proteome</keyword>
<organism evidence="1 2">
    <name type="scientific">Trifolium medium</name>
    <dbReference type="NCBI Taxonomy" id="97028"/>
    <lineage>
        <taxon>Eukaryota</taxon>
        <taxon>Viridiplantae</taxon>
        <taxon>Streptophyta</taxon>
        <taxon>Embryophyta</taxon>
        <taxon>Tracheophyta</taxon>
        <taxon>Spermatophyta</taxon>
        <taxon>Magnoliopsida</taxon>
        <taxon>eudicotyledons</taxon>
        <taxon>Gunneridae</taxon>
        <taxon>Pentapetalae</taxon>
        <taxon>rosids</taxon>
        <taxon>fabids</taxon>
        <taxon>Fabales</taxon>
        <taxon>Fabaceae</taxon>
        <taxon>Papilionoideae</taxon>
        <taxon>50 kb inversion clade</taxon>
        <taxon>NPAAA clade</taxon>
        <taxon>Hologalegina</taxon>
        <taxon>IRL clade</taxon>
        <taxon>Trifolieae</taxon>
        <taxon>Trifolium</taxon>
    </lineage>
</organism>